<feature type="compositionally biased region" description="Polar residues" evidence="2">
    <location>
        <begin position="767"/>
        <end position="782"/>
    </location>
</feature>
<reference evidence="3 4" key="1">
    <citation type="submission" date="2024-01" db="EMBL/GenBank/DDBJ databases">
        <title>The genome of the rayed Mediterranean limpet Patella caerulea (Linnaeus, 1758).</title>
        <authorList>
            <person name="Anh-Thu Weber A."/>
            <person name="Halstead-Nussloch G."/>
        </authorList>
    </citation>
    <scope>NUCLEOTIDE SEQUENCE [LARGE SCALE GENOMIC DNA]</scope>
    <source>
        <strain evidence="3">AATW-2023a</strain>
        <tissue evidence="3">Whole specimen</tissue>
    </source>
</reference>
<comment type="caution">
    <text evidence="3">The sequence shown here is derived from an EMBL/GenBank/DDBJ whole genome shotgun (WGS) entry which is preliminary data.</text>
</comment>
<dbReference type="Proteomes" id="UP001347796">
    <property type="component" value="Unassembled WGS sequence"/>
</dbReference>
<feature type="coiled-coil region" evidence="1">
    <location>
        <begin position="621"/>
        <end position="662"/>
    </location>
</feature>
<dbReference type="EMBL" id="JAZGQO010000007">
    <property type="protein sequence ID" value="KAK6182264.1"/>
    <property type="molecule type" value="Genomic_DNA"/>
</dbReference>
<accession>A0AAN8PTQ6</accession>
<dbReference type="InterPro" id="IPR038834">
    <property type="entry name" value="CCDC175"/>
</dbReference>
<evidence type="ECO:0000313" key="3">
    <source>
        <dbReference type="EMBL" id="KAK6182264.1"/>
    </source>
</evidence>
<keyword evidence="1" id="KW-0175">Coiled coil</keyword>
<feature type="region of interest" description="Disordered" evidence="2">
    <location>
        <begin position="731"/>
        <end position="864"/>
    </location>
</feature>
<keyword evidence="4" id="KW-1185">Reference proteome</keyword>
<sequence>MSVQTEEANINNAVGKLDELSIRMRHSDFGFKENDVKNIDKIIEALRELDRARLKMHDNLETETIKASVLRHKLLFLPGQIKKETMNAVNSAHQSNTVALQELKNELDTINTNIITMGKQQQELEIENSALHPEREMIRQQHEEIISLLNQRLAEKASMQITLNETRDKVRCANQNIVDLEDGILQLKEDLIQERTEARQEKKRLKRAVADTSDQTKEQTELNLDKKKELDVLQEKLQESVGTLDVIRKKIKRYEVTIKKLEKEEKRLNSQLQKQLEMNQDLVTKGLSISEATYRAHEDFKDIKQELTSKVKRYEADIGKELAKNDDFTERSIALQRELEEKEAVKIADTGKVRGLDNMLQAAKSNLSRKAEEVGRLQQENIDMEEEIENIRDSHKAVHAQLMNQIEDLRDQLEKERKDRMELQTKKDSIHKCLEEIKAETQQILVGVNHKIQEGKTKHVELTNEGTHLQREIRQDEVEINKLQSELDEITKEYEGMFDTLQSKVTTVEEEVISMETEIEDKKKEIKERTPVFHEFESFFQTRTELYEKTKKDIVVMKTEKNTLEEGIRKAKMDKEKKAKPQEKLRGDLKEKREYYMKLLHEQGEETQQIEQEIYLEGCKLKTVLEENNTFVEACRKLEEEIKDIHEQMEDNDKVKEELTENLLDSRNKLVKCWAEDKDMQEFFGSRDQLTIDAFGEILARTEKREVKIGEVSEKLEDELSVLSKFLDNVARRRPKESRESKKPPSRAGSQMSQSHSVEAVAEANLKSASLKSVATTPRSQKSPTTPGSQTSPPHPRSQRSPTTPRSKKSPRSDSKSPRPVSSILINQCESSSGLTRSSTTLSSHSRKSARFSDSPLPPIARKE</sequence>
<feature type="coiled-coil region" evidence="1">
    <location>
        <begin position="466"/>
        <end position="525"/>
    </location>
</feature>
<evidence type="ECO:0000256" key="1">
    <source>
        <dbReference type="SAM" id="Coils"/>
    </source>
</evidence>
<evidence type="ECO:0000256" key="2">
    <source>
        <dbReference type="SAM" id="MobiDB-lite"/>
    </source>
</evidence>
<feature type="coiled-coil region" evidence="1">
    <location>
        <begin position="244"/>
        <end position="426"/>
    </location>
</feature>
<feature type="compositionally biased region" description="Low complexity" evidence="2">
    <location>
        <begin position="831"/>
        <end position="844"/>
    </location>
</feature>
<proteinExistence type="predicted"/>
<organism evidence="3 4">
    <name type="scientific">Patella caerulea</name>
    <name type="common">Rayed Mediterranean limpet</name>
    <dbReference type="NCBI Taxonomy" id="87958"/>
    <lineage>
        <taxon>Eukaryota</taxon>
        <taxon>Metazoa</taxon>
        <taxon>Spiralia</taxon>
        <taxon>Lophotrochozoa</taxon>
        <taxon>Mollusca</taxon>
        <taxon>Gastropoda</taxon>
        <taxon>Patellogastropoda</taxon>
        <taxon>Patelloidea</taxon>
        <taxon>Patellidae</taxon>
        <taxon>Patella</taxon>
    </lineage>
</organism>
<gene>
    <name evidence="3" type="ORF">SNE40_009984</name>
</gene>
<evidence type="ECO:0000313" key="4">
    <source>
        <dbReference type="Proteomes" id="UP001347796"/>
    </source>
</evidence>
<dbReference type="PANTHER" id="PTHR35347:SF1">
    <property type="entry name" value="COILED-COIL DOMAIN-CONTAINING PROTEIN 175"/>
    <property type="match status" value="1"/>
</dbReference>
<feature type="coiled-coil region" evidence="1">
    <location>
        <begin position="163"/>
        <end position="215"/>
    </location>
</feature>
<dbReference type="AlphaFoldDB" id="A0AAN8PTQ6"/>
<protein>
    <submittedName>
        <fullName evidence="3">Uncharacterized protein</fullName>
    </submittedName>
</protein>
<feature type="compositionally biased region" description="Polar residues" evidence="2">
    <location>
        <begin position="748"/>
        <end position="757"/>
    </location>
</feature>
<name>A0AAN8PTQ6_PATCE</name>
<feature type="compositionally biased region" description="Low complexity" evidence="2">
    <location>
        <begin position="783"/>
        <end position="792"/>
    </location>
</feature>
<dbReference type="PANTHER" id="PTHR35347">
    <property type="entry name" value="COILED-COIL DOMAIN-CONTAINING PROTEIN 175"/>
    <property type="match status" value="1"/>
</dbReference>